<dbReference type="Gene3D" id="1.25.40.120">
    <property type="entry name" value="Protein prenylyltransferase"/>
    <property type="match status" value="1"/>
</dbReference>
<dbReference type="EMBL" id="JBBJBU010000015">
    <property type="protein sequence ID" value="KAK7202735.1"/>
    <property type="molecule type" value="Genomic_DNA"/>
</dbReference>
<evidence type="ECO:0000256" key="5">
    <source>
        <dbReference type="ARBA" id="ARBA00047658"/>
    </source>
</evidence>
<dbReference type="Proteomes" id="UP001498771">
    <property type="component" value="Unassembled WGS sequence"/>
</dbReference>
<protein>
    <recommendedName>
        <fullName evidence="6">Geranylgeranyl transferase type-2 subunit alpha</fullName>
        <ecNumber evidence="6">2.5.1.60</ecNumber>
    </recommendedName>
    <alternativeName>
        <fullName evidence="6">Geranylgeranyl transferase type II subunit alpha</fullName>
    </alternativeName>
</protein>
<dbReference type="InterPro" id="IPR002088">
    <property type="entry name" value="Prenyl_trans_a"/>
</dbReference>
<keyword evidence="2 6" id="KW-0637">Prenyltransferase</keyword>
<dbReference type="PANTHER" id="PTHR11129:SF2">
    <property type="entry name" value="GERANYLGERANYL TRANSFERASE TYPE-2 SUBUNIT ALPHA"/>
    <property type="match status" value="1"/>
</dbReference>
<name>A0ABR1EYR2_9ASCO</name>
<comment type="catalytic activity">
    <reaction evidence="5 6">
        <text>geranylgeranyl diphosphate + L-cysteinyl-[protein] = S-geranylgeranyl-L-cysteinyl-[protein] + diphosphate</text>
        <dbReference type="Rhea" id="RHEA:21240"/>
        <dbReference type="Rhea" id="RHEA-COMP:10131"/>
        <dbReference type="Rhea" id="RHEA-COMP:11537"/>
        <dbReference type="ChEBI" id="CHEBI:29950"/>
        <dbReference type="ChEBI" id="CHEBI:33019"/>
        <dbReference type="ChEBI" id="CHEBI:57533"/>
        <dbReference type="ChEBI" id="CHEBI:86021"/>
        <dbReference type="EC" id="2.5.1.60"/>
    </reaction>
</comment>
<evidence type="ECO:0000256" key="4">
    <source>
        <dbReference type="ARBA" id="ARBA00022737"/>
    </source>
</evidence>
<evidence type="ECO:0000256" key="6">
    <source>
        <dbReference type="RuleBase" id="RU367120"/>
    </source>
</evidence>
<keyword evidence="3 6" id="KW-0808">Transferase</keyword>
<organism evidence="7 8">
    <name type="scientific">Myxozyma melibiosi</name>
    <dbReference type="NCBI Taxonomy" id="54550"/>
    <lineage>
        <taxon>Eukaryota</taxon>
        <taxon>Fungi</taxon>
        <taxon>Dikarya</taxon>
        <taxon>Ascomycota</taxon>
        <taxon>Saccharomycotina</taxon>
        <taxon>Lipomycetes</taxon>
        <taxon>Lipomycetales</taxon>
        <taxon>Lipomycetaceae</taxon>
        <taxon>Myxozyma</taxon>
    </lineage>
</organism>
<evidence type="ECO:0000256" key="2">
    <source>
        <dbReference type="ARBA" id="ARBA00022602"/>
    </source>
</evidence>
<dbReference type="EC" id="2.5.1.60" evidence="6"/>
<proteinExistence type="inferred from homology"/>
<keyword evidence="8" id="KW-1185">Reference proteome</keyword>
<dbReference type="SUPFAM" id="SSF48439">
    <property type="entry name" value="Protein prenylyltransferase"/>
    <property type="match status" value="1"/>
</dbReference>
<dbReference type="Pfam" id="PF01239">
    <property type="entry name" value="PPTA"/>
    <property type="match status" value="5"/>
</dbReference>
<evidence type="ECO:0000256" key="3">
    <source>
        <dbReference type="ARBA" id="ARBA00022679"/>
    </source>
</evidence>
<reference evidence="7 8" key="1">
    <citation type="submission" date="2024-03" db="EMBL/GenBank/DDBJ databases">
        <title>Genome-scale model development and genomic sequencing of the oleaginous clade Lipomyces.</title>
        <authorList>
            <consortium name="Lawrence Berkeley National Laboratory"/>
            <person name="Czajka J.J."/>
            <person name="Han Y."/>
            <person name="Kim J."/>
            <person name="Mondo S.J."/>
            <person name="Hofstad B.A."/>
            <person name="Robles A."/>
            <person name="Haridas S."/>
            <person name="Riley R."/>
            <person name="LaButti K."/>
            <person name="Pangilinan J."/>
            <person name="Andreopoulos W."/>
            <person name="Lipzen A."/>
            <person name="Yan J."/>
            <person name="Wang M."/>
            <person name="Ng V."/>
            <person name="Grigoriev I.V."/>
            <person name="Spatafora J.W."/>
            <person name="Magnuson J.K."/>
            <person name="Baker S.E."/>
            <person name="Pomraning K.R."/>
        </authorList>
    </citation>
    <scope>NUCLEOTIDE SEQUENCE [LARGE SCALE GENOMIC DNA]</scope>
    <source>
        <strain evidence="7 8">Phaff 52-87</strain>
    </source>
</reference>
<sequence>MHSVKRVRTTAEAQAAKKRKEASKIIEYNALVERVGGSRKNEEYSSTALQLTTTLLKMNPEFYTIWNYRREILLHIFQSLPPAEITARLDSELDFLFSRLREFPKCYWIWNHRRWCLNTSPAPDYARELKLVTMMLERDARNFHGWQYRRGIVACLESRDDEKMKWDRSEFEYTTAKINNDFSNFSAWHNRTKLIPRLVKEDPELDARELLKKEIYLITQAIYTDPDDQSVWLYHRWLVTSSDIVALSIAERTALLHQEITSISELLAVEPDSKWCLHSLAFYKNFLADLTGQEIDKSVGEYLEKLETIDPMRRKRYQDWRARISL</sequence>
<comment type="similarity">
    <text evidence="1 6">Belongs to the protein prenyltransferase subunit alpha family.</text>
</comment>
<evidence type="ECO:0000256" key="1">
    <source>
        <dbReference type="ARBA" id="ARBA00006734"/>
    </source>
</evidence>
<evidence type="ECO:0000313" key="7">
    <source>
        <dbReference type="EMBL" id="KAK7202735.1"/>
    </source>
</evidence>
<keyword evidence="4" id="KW-0677">Repeat</keyword>
<gene>
    <name evidence="7" type="ORF">BZA70DRAFT_284831</name>
</gene>
<accession>A0ABR1EYR2</accession>
<dbReference type="GeneID" id="90039153"/>
<dbReference type="RefSeq" id="XP_064765768.1">
    <property type="nucleotide sequence ID" value="XM_064913641.1"/>
</dbReference>
<evidence type="ECO:0000313" key="8">
    <source>
        <dbReference type="Proteomes" id="UP001498771"/>
    </source>
</evidence>
<dbReference type="PROSITE" id="PS51147">
    <property type="entry name" value="PFTA"/>
    <property type="match status" value="5"/>
</dbReference>
<comment type="function">
    <text evidence="6">Catalyzes the transfer of a geranyl-geranyl moiety from geranyl-geranyl pyrophosphate to cysteines occuring in specific C-terminal amino acid sequences.</text>
</comment>
<dbReference type="PANTHER" id="PTHR11129">
    <property type="entry name" value="PROTEIN FARNESYLTRANSFERASE ALPHA SUBUNIT/RAB GERANYLGERANYL TRANSFERASE ALPHA SUBUNIT"/>
    <property type="match status" value="1"/>
</dbReference>
<comment type="caution">
    <text evidence="7">The sequence shown here is derived from an EMBL/GenBank/DDBJ whole genome shotgun (WGS) entry which is preliminary data.</text>
</comment>